<feature type="compositionally biased region" description="Basic and acidic residues" evidence="1">
    <location>
        <begin position="156"/>
        <end position="184"/>
    </location>
</feature>
<evidence type="ECO:0000259" key="2">
    <source>
        <dbReference type="PROSITE" id="PS51186"/>
    </source>
</evidence>
<evidence type="ECO:0000313" key="3">
    <source>
        <dbReference type="EMBL" id="KTR93554.1"/>
    </source>
</evidence>
<dbReference type="SUPFAM" id="SSF55729">
    <property type="entry name" value="Acyl-CoA N-acyltransferases (Nat)"/>
    <property type="match status" value="1"/>
</dbReference>
<sequence>MTSPAPTPRIDLVPLADADRPTWLVRMEASFAAGVRDAGLQPGEQPIPKAAEMQEELDAPGTEALQIVRDGVVVGGAAVSGLDEGRRNLELFFIDAGHHGGGIGSRAWEAIEARYPDTEVWETDTPYFEQRNIHFYINRCGFHAVEFFHPGHRREHRDGQHDGDHDGGPDRMFRFEKRMPGARR</sequence>
<proteinExistence type="predicted"/>
<accession>A0A147EVU3</accession>
<feature type="region of interest" description="Disordered" evidence="1">
    <location>
        <begin position="153"/>
        <end position="184"/>
    </location>
</feature>
<dbReference type="GO" id="GO:0016747">
    <property type="term" value="F:acyltransferase activity, transferring groups other than amino-acyl groups"/>
    <property type="evidence" value="ECO:0007669"/>
    <property type="project" value="InterPro"/>
</dbReference>
<dbReference type="Pfam" id="PF00583">
    <property type="entry name" value="Acetyltransf_1"/>
    <property type="match status" value="1"/>
</dbReference>
<evidence type="ECO:0000313" key="4">
    <source>
        <dbReference type="Proteomes" id="UP000075025"/>
    </source>
</evidence>
<feature type="domain" description="N-acetyltransferase" evidence="2">
    <location>
        <begin position="10"/>
        <end position="180"/>
    </location>
</feature>
<comment type="caution">
    <text evidence="3">The sequence shown here is derived from an EMBL/GenBank/DDBJ whole genome shotgun (WGS) entry which is preliminary data.</text>
</comment>
<gene>
    <name evidence="3" type="ORF">NS220_12125</name>
</gene>
<protein>
    <recommendedName>
        <fullName evidence="2">N-acetyltransferase domain-containing protein</fullName>
    </recommendedName>
</protein>
<dbReference type="PATRIC" id="fig|2033.6.peg.3716"/>
<dbReference type="EMBL" id="LDRT01000080">
    <property type="protein sequence ID" value="KTR93554.1"/>
    <property type="molecule type" value="Genomic_DNA"/>
</dbReference>
<dbReference type="PROSITE" id="PS51186">
    <property type="entry name" value="GNAT"/>
    <property type="match status" value="1"/>
</dbReference>
<dbReference type="Proteomes" id="UP000075025">
    <property type="component" value="Unassembled WGS sequence"/>
</dbReference>
<evidence type="ECO:0000256" key="1">
    <source>
        <dbReference type="SAM" id="MobiDB-lite"/>
    </source>
</evidence>
<dbReference type="InterPro" id="IPR000182">
    <property type="entry name" value="GNAT_dom"/>
</dbReference>
<dbReference type="AlphaFoldDB" id="A0A147EVU3"/>
<dbReference type="InterPro" id="IPR016181">
    <property type="entry name" value="Acyl_CoA_acyltransferase"/>
</dbReference>
<reference evidence="3 4" key="1">
    <citation type="journal article" date="2016" name="Front. Microbiol.">
        <title>Genomic Resource of Rice Seed Associated Bacteria.</title>
        <authorList>
            <person name="Midha S."/>
            <person name="Bansal K."/>
            <person name="Sharma S."/>
            <person name="Kumar N."/>
            <person name="Patil P.P."/>
            <person name="Chaudhry V."/>
            <person name="Patil P.B."/>
        </authorList>
    </citation>
    <scope>NUCLEOTIDE SEQUENCE [LARGE SCALE GENOMIC DNA]</scope>
    <source>
        <strain evidence="3 4">NS220</strain>
    </source>
</reference>
<name>A0A147EVU3_MICTE</name>
<dbReference type="Gene3D" id="3.40.630.30">
    <property type="match status" value="1"/>
</dbReference>
<organism evidence="3 4">
    <name type="scientific">Microbacterium testaceum</name>
    <name type="common">Aureobacterium testaceum</name>
    <name type="synonym">Brevibacterium testaceum</name>
    <dbReference type="NCBI Taxonomy" id="2033"/>
    <lineage>
        <taxon>Bacteria</taxon>
        <taxon>Bacillati</taxon>
        <taxon>Actinomycetota</taxon>
        <taxon>Actinomycetes</taxon>
        <taxon>Micrococcales</taxon>
        <taxon>Microbacteriaceae</taxon>
        <taxon>Microbacterium</taxon>
    </lineage>
</organism>